<dbReference type="Proteomes" id="UP001195483">
    <property type="component" value="Unassembled WGS sequence"/>
</dbReference>
<evidence type="ECO:0000256" key="1">
    <source>
        <dbReference type="SAM" id="Phobius"/>
    </source>
</evidence>
<keyword evidence="4" id="KW-1185">Reference proteome</keyword>
<name>A0AAE0SYF9_9BIVA</name>
<keyword evidence="1" id="KW-1133">Transmembrane helix</keyword>
<sequence length="383" mass="42476">MDQNTEHHVNGSYECGVKNILRTISTTFTLIPNDDNVTKVYYINPTTNAKSCAVSIVGSTYTVSPIFDVGQSTLNPDCAFSFNDPILTLKFRSYAVDDAYTDTDRYFTYTCDTTTVVLTSNSITGQLVPPSNINVPIVTLSTTYVAALEYWDGANTVTSGNLGDNVRLRFTYYHSSNKDYLDYTCGIITNCIAASNAAYSGNVSFIGTNGCHISQDIIAINSGFVSNTSISNSTHYYAMTPYFDLRSFESTSIPPLTVYVQCDVTYYYGPCSFTNHCNARRKRDVSESLTRTSRVRTIIIINGRESDKKTAILQDENINQRCLDSFTFIGTISVLSTLIAIFFGIGILVYLNLRRFPTKDGNELTNPMQFKSFPILQAVNKAS</sequence>
<feature type="domain" description="ZP" evidence="2">
    <location>
        <begin position="14"/>
        <end position="284"/>
    </location>
</feature>
<reference evidence="3" key="3">
    <citation type="submission" date="2023-05" db="EMBL/GenBank/DDBJ databases">
        <authorList>
            <person name="Smith C.H."/>
        </authorList>
    </citation>
    <scope>NUCLEOTIDE SEQUENCE</scope>
    <source>
        <strain evidence="3">CHS0354</strain>
        <tissue evidence="3">Mantle</tissue>
    </source>
</reference>
<keyword evidence="1" id="KW-0472">Membrane</keyword>
<dbReference type="EMBL" id="JAEAOA010000998">
    <property type="protein sequence ID" value="KAK3600384.1"/>
    <property type="molecule type" value="Genomic_DNA"/>
</dbReference>
<dbReference type="AlphaFoldDB" id="A0AAE0SYF9"/>
<evidence type="ECO:0000259" key="2">
    <source>
        <dbReference type="PROSITE" id="PS51034"/>
    </source>
</evidence>
<accession>A0AAE0SYF9</accession>
<reference evidence="3" key="2">
    <citation type="journal article" date="2021" name="Genome Biol. Evol.">
        <title>Developing a high-quality reference genome for a parasitic bivalve with doubly uniparental inheritance (Bivalvia: Unionida).</title>
        <authorList>
            <person name="Smith C.H."/>
        </authorList>
    </citation>
    <scope>NUCLEOTIDE SEQUENCE</scope>
    <source>
        <strain evidence="3">CHS0354</strain>
        <tissue evidence="3">Mantle</tissue>
    </source>
</reference>
<dbReference type="InterPro" id="IPR001507">
    <property type="entry name" value="ZP_dom"/>
</dbReference>
<protein>
    <recommendedName>
        <fullName evidence="2">ZP domain-containing protein</fullName>
    </recommendedName>
</protein>
<evidence type="ECO:0000313" key="4">
    <source>
        <dbReference type="Proteomes" id="UP001195483"/>
    </source>
</evidence>
<reference evidence="3" key="1">
    <citation type="journal article" date="2021" name="Genome Biol. Evol.">
        <title>A High-Quality Reference Genome for a Parasitic Bivalve with Doubly Uniparental Inheritance (Bivalvia: Unionida).</title>
        <authorList>
            <person name="Smith C.H."/>
        </authorList>
    </citation>
    <scope>NUCLEOTIDE SEQUENCE</scope>
    <source>
        <strain evidence="3">CHS0354</strain>
    </source>
</reference>
<feature type="transmembrane region" description="Helical" evidence="1">
    <location>
        <begin position="326"/>
        <end position="351"/>
    </location>
</feature>
<keyword evidence="1" id="KW-0812">Transmembrane</keyword>
<organism evidence="3 4">
    <name type="scientific">Potamilus streckersoni</name>
    <dbReference type="NCBI Taxonomy" id="2493646"/>
    <lineage>
        <taxon>Eukaryota</taxon>
        <taxon>Metazoa</taxon>
        <taxon>Spiralia</taxon>
        <taxon>Lophotrochozoa</taxon>
        <taxon>Mollusca</taxon>
        <taxon>Bivalvia</taxon>
        <taxon>Autobranchia</taxon>
        <taxon>Heteroconchia</taxon>
        <taxon>Palaeoheterodonta</taxon>
        <taxon>Unionida</taxon>
        <taxon>Unionoidea</taxon>
        <taxon>Unionidae</taxon>
        <taxon>Ambleminae</taxon>
        <taxon>Lampsilini</taxon>
        <taxon>Potamilus</taxon>
    </lineage>
</organism>
<dbReference type="PROSITE" id="PS51034">
    <property type="entry name" value="ZP_2"/>
    <property type="match status" value="1"/>
</dbReference>
<proteinExistence type="predicted"/>
<gene>
    <name evidence="3" type="ORF">CHS0354_016000</name>
</gene>
<evidence type="ECO:0000313" key="3">
    <source>
        <dbReference type="EMBL" id="KAK3600384.1"/>
    </source>
</evidence>
<comment type="caution">
    <text evidence="3">The sequence shown here is derived from an EMBL/GenBank/DDBJ whole genome shotgun (WGS) entry which is preliminary data.</text>
</comment>